<dbReference type="RefSeq" id="WP_093429338.1">
    <property type="nucleotide sequence ID" value="NZ_RXOE01000001.1"/>
</dbReference>
<dbReference type="OrthoDB" id="8853693at2"/>
<protein>
    <submittedName>
        <fullName evidence="1">Uncharacterized protein</fullName>
    </submittedName>
</protein>
<dbReference type="Proteomes" id="UP000267418">
    <property type="component" value="Unassembled WGS sequence"/>
</dbReference>
<sequence>MKKSNPPGKTAASTYDIKKQWHWGRGMRELRIADFLKDGRLLVPGEYTGEGPATDDGTGALRTVGGIQVGAANYETGLMWVGRKLREGDLPAKPGGPSTP</sequence>
<name>A0A431TSS7_9BURK</name>
<evidence type="ECO:0000313" key="2">
    <source>
        <dbReference type="Proteomes" id="UP000267418"/>
    </source>
</evidence>
<dbReference type="EMBL" id="RXOE01000001">
    <property type="protein sequence ID" value="RTQ37087.1"/>
    <property type="molecule type" value="Genomic_DNA"/>
</dbReference>
<comment type="caution">
    <text evidence="1">The sequence shown here is derived from an EMBL/GenBank/DDBJ whole genome shotgun (WGS) entry which is preliminary data.</text>
</comment>
<proteinExistence type="predicted"/>
<reference evidence="1 2" key="1">
    <citation type="submission" date="2018-12" db="EMBL/GenBank/DDBJ databases">
        <title>The genome of Variovorax gossypii DSM 100435.</title>
        <authorList>
            <person name="Gao J."/>
            <person name="Sun J."/>
        </authorList>
    </citation>
    <scope>NUCLEOTIDE SEQUENCE [LARGE SCALE GENOMIC DNA]</scope>
    <source>
        <strain evidence="1 2">DSM 100435</strain>
    </source>
</reference>
<organism evidence="1 2">
    <name type="scientific">Variovorax gossypii</name>
    <dbReference type="NCBI Taxonomy" id="1679495"/>
    <lineage>
        <taxon>Bacteria</taxon>
        <taxon>Pseudomonadati</taxon>
        <taxon>Pseudomonadota</taxon>
        <taxon>Betaproteobacteria</taxon>
        <taxon>Burkholderiales</taxon>
        <taxon>Comamonadaceae</taxon>
        <taxon>Variovorax</taxon>
    </lineage>
</organism>
<accession>A0A431TSS7</accession>
<evidence type="ECO:0000313" key="1">
    <source>
        <dbReference type="EMBL" id="RTQ37087.1"/>
    </source>
</evidence>
<keyword evidence="2" id="KW-1185">Reference proteome</keyword>
<gene>
    <name evidence="1" type="ORF">EJP69_04985</name>
</gene>
<dbReference type="AlphaFoldDB" id="A0A431TSS7"/>